<feature type="domain" description="P-type ATPase N-terminal" evidence="15">
    <location>
        <begin position="220"/>
        <end position="278"/>
    </location>
</feature>
<evidence type="ECO:0000256" key="3">
    <source>
        <dbReference type="ARBA" id="ARBA00022692"/>
    </source>
</evidence>
<proteinExistence type="inferred from homology"/>
<keyword evidence="6 13" id="KW-0067">ATP-binding</keyword>
<keyword evidence="5 13" id="KW-0547">Nucleotide-binding</keyword>
<feature type="region of interest" description="Disordered" evidence="14">
    <location>
        <begin position="1541"/>
        <end position="1611"/>
    </location>
</feature>
<dbReference type="SFLD" id="SFLDG00002">
    <property type="entry name" value="C1.7:_P-type_atpase_like"/>
    <property type="match status" value="1"/>
</dbReference>
<dbReference type="EC" id="7.6.2.1" evidence="13"/>
<dbReference type="NCBIfam" id="TIGR01652">
    <property type="entry name" value="ATPase-Plipid"/>
    <property type="match status" value="2"/>
</dbReference>
<dbReference type="SFLD" id="SFLDF00027">
    <property type="entry name" value="p-type_atpase"/>
    <property type="match status" value="1"/>
</dbReference>
<sequence length="1611" mass="180550">MAHHATPEIPLSRSRSRSSVRNDNDHQDYVGQVHLDEGTQWDEDVTVGRAYELTPPPATNSRRTSPRRWPTDPGGSSGLPVDRLLRSSTGRSLAYHQSAGTQIDHEEGQNVQSEGAVMRQKPLGTLLAGMVSMATVDTKMSAASDKDPASARNIATTLKIKRRAHKPLWIDGSNEYIATAYRKIVIEGILRRKPLPPSADGRHVPLNPPEAGPHGLIDERTKKPYISNLIRSNRYTIYDFLPRQLFFQFSKLGNFYFLVMGILQAIPGLSTVGQWTTIAPLAIFIAFSMASEGYQDNRRYRLDRSENLSMTKVFRHGIREGKEPPRITGLASLNRKRTTEMEAAVDAASQELEDAALAGFGGAKDWMPLQWKDVRVGDVVRLKRDEAVPADMILLHATGPNGIAHIETMALDGETNLKPKHACTLLAERCGTIDGLRATRATVVSEDPNTDLYSYDGRAIVDGETVPLTLGNIVYRGSTLRNTAIAIGLVINSGEECKIRLNAQRDVRTKKPAMQTPINMMILIQILMVILLAIGLTIGYYQWEDDVGNRSFYLVRKGLYDGSVQFKQIFVGYLIMFNTLIPLSLYISLEIVKLGQLFLLHDPDMYDPVSDTPLVANTTGILENLGQISHVFSDKTGTLTENMMRFRKLSVAGVACLHDLDIQKEAQAQKGKMREEHTVSKKEKQGLQPQTTLEALVEQGSETINGSDLLERPGILSRVSTTSVSQWKSSANPQDNIDTLKTEDLLDYIRRKPNTTFSRKAKHFLLCLALCHTCLPEVRDNGETTYQAASPDELALVEAARDMGFMVIDRPAQSIKLQIQDADGTLQTETYQVLDVIEFNSQRKRMSIIIRMPDGRICLFCKGADNVITSRLRLSQVAEQKARDVSRRASVRKTFEQDKAIHRISTHINMSSPRNSLTMTRASSDRLEGLRRSIGRRSAELNRRSQAEGIASWLQRRQTEEMPSPRTSADMLRSPRMSLGRVPSFEGDHDDDNRIDETVAADEGAVFEKCFQHVDDFATDGLRTLLYAYRYLDEDTYTNWKQIYREAETSLVDRQDRIEAAGEMIEEQFELAGATAIEDRLQKGVPETIDKLRRANIKVWMLTGDKRETAINIAQSARVCKPFSELYILDFNQGSLFDSLTATLNDVGRGMVPHSVLVVDGQTLANIDADDQLTLLFYDLIIRVDSVICCRASPSQKANLVKSIRRYVPKSMTLAIGDGANDIAMIQASHVGIGISGREGLQAARISDYSIAQFRFLQKLLLVHGRWNYMRTGKYVLATFWKEIFFYLMQAYFQRSTGYTGTSLFHSWSLTLLNSIFTSLPVILLGIFDRDLQASTLLAVPELYTFGQQGRGFGFAMYFGWAIMAVAASVTTFYFTWAAYRLAIFDGDIFTMGSICFFVGVMFTNFKILILEFHSKTIIPFGGLFLSILAWFIWNLSISSAWTLALSSVSVRDGFIHRFGHTLLWWTTLLLTFSTPIIMELVVQSVRRVFWPTDVDLMQRIEKDANSKKVLRECARGEDFEGLGTEGDDCIEMEDMRPVEATPTGLSVPDTSAMGAGSRSPISPGPRVSFHEQQQARRSVRLSHDDYRPPNFTPPAEERENPFEAVKGRAP</sequence>
<protein>
    <recommendedName>
        <fullName evidence="13">Phospholipid-transporting ATPase</fullName>
        <ecNumber evidence="13">7.6.2.1</ecNumber>
    </recommendedName>
</protein>
<comment type="catalytic activity">
    <reaction evidence="11 13">
        <text>ATP + H2O + phospholipidSide 1 = ADP + phosphate + phospholipidSide 2.</text>
        <dbReference type="EC" id="7.6.2.1"/>
    </reaction>
</comment>
<feature type="transmembrane region" description="Helical" evidence="13">
    <location>
        <begin position="1418"/>
        <end position="1443"/>
    </location>
</feature>
<dbReference type="Proteomes" id="UP001338125">
    <property type="component" value="Unassembled WGS sequence"/>
</dbReference>
<dbReference type="InterPro" id="IPR044492">
    <property type="entry name" value="P_typ_ATPase_HD_dom"/>
</dbReference>
<feature type="region of interest" description="Disordered" evidence="14">
    <location>
        <begin position="50"/>
        <end position="83"/>
    </location>
</feature>
<dbReference type="InterPro" id="IPR008250">
    <property type="entry name" value="ATPase_P-typ_transduc_dom_A_sf"/>
</dbReference>
<dbReference type="PANTHER" id="PTHR24092:SF174">
    <property type="entry name" value="PHOSPHOLIPID-TRANSPORTING ATPASE DNF3-RELATED"/>
    <property type="match status" value="1"/>
</dbReference>
<feature type="region of interest" description="Disordered" evidence="14">
    <location>
        <begin position="1"/>
        <end position="37"/>
    </location>
</feature>
<evidence type="ECO:0000256" key="8">
    <source>
        <dbReference type="ARBA" id="ARBA00022967"/>
    </source>
</evidence>
<dbReference type="Gene3D" id="2.70.150.10">
    <property type="entry name" value="Calcium-transporting ATPase, cytoplasmic transduction domain A"/>
    <property type="match status" value="1"/>
</dbReference>
<keyword evidence="8 13" id="KW-1278">Translocase</keyword>
<evidence type="ECO:0000256" key="9">
    <source>
        <dbReference type="ARBA" id="ARBA00022989"/>
    </source>
</evidence>
<comment type="caution">
    <text evidence="17">The sequence shown here is derived from an EMBL/GenBank/DDBJ whole genome shotgun (WGS) entry which is preliminary data.</text>
</comment>
<dbReference type="PRINTS" id="PR00119">
    <property type="entry name" value="CATATPASE"/>
</dbReference>
<keyword evidence="10 13" id="KW-0472">Membrane</keyword>
<evidence type="ECO:0000313" key="18">
    <source>
        <dbReference type="Proteomes" id="UP001338125"/>
    </source>
</evidence>
<comment type="similarity">
    <text evidence="2 13">Belongs to the cation transport ATPase (P-type) (TC 3.A.3) family. Type IV subfamily.</text>
</comment>
<evidence type="ECO:0000256" key="6">
    <source>
        <dbReference type="ARBA" id="ARBA00022840"/>
    </source>
</evidence>
<feature type="transmembrane region" description="Helical" evidence="13">
    <location>
        <begin position="518"/>
        <end position="543"/>
    </location>
</feature>
<evidence type="ECO:0000256" key="5">
    <source>
        <dbReference type="ARBA" id="ARBA00022741"/>
    </source>
</evidence>
<dbReference type="InterPro" id="IPR001757">
    <property type="entry name" value="P_typ_ATPase"/>
</dbReference>
<dbReference type="SUPFAM" id="SSF81660">
    <property type="entry name" value="Metal cation-transporting ATPase, ATP-binding domain N"/>
    <property type="match status" value="1"/>
</dbReference>
<dbReference type="InterPro" id="IPR006539">
    <property type="entry name" value="P-type_ATPase_IV"/>
</dbReference>
<evidence type="ECO:0000259" key="15">
    <source>
        <dbReference type="Pfam" id="PF16209"/>
    </source>
</evidence>
<dbReference type="InterPro" id="IPR023299">
    <property type="entry name" value="ATPase_P-typ_cyto_dom_N"/>
</dbReference>
<dbReference type="Pfam" id="PF16209">
    <property type="entry name" value="PhoLip_ATPase_N"/>
    <property type="match status" value="1"/>
</dbReference>
<dbReference type="EMBL" id="JAVFKD010000012">
    <property type="protein sequence ID" value="KAK5993921.1"/>
    <property type="molecule type" value="Genomic_DNA"/>
</dbReference>
<dbReference type="PROSITE" id="PS00154">
    <property type="entry name" value="ATPASE_E1_E2"/>
    <property type="match status" value="1"/>
</dbReference>
<comment type="catalytic activity">
    <reaction evidence="12">
        <text>a 1,2-diacyl-sn-glycero-3-phosphoethanolamine(out) + ATP + H2O = a 1,2-diacyl-sn-glycero-3-phosphoethanolamine(in) + ADP + phosphate + H(+)</text>
        <dbReference type="Rhea" id="RHEA:66132"/>
        <dbReference type="ChEBI" id="CHEBI:15377"/>
        <dbReference type="ChEBI" id="CHEBI:15378"/>
        <dbReference type="ChEBI" id="CHEBI:30616"/>
        <dbReference type="ChEBI" id="CHEBI:43474"/>
        <dbReference type="ChEBI" id="CHEBI:64612"/>
        <dbReference type="ChEBI" id="CHEBI:456216"/>
    </reaction>
    <physiologicalReaction direction="left-to-right" evidence="12">
        <dbReference type="Rhea" id="RHEA:66133"/>
    </physiologicalReaction>
</comment>
<keyword evidence="9 13" id="KW-1133">Transmembrane helix</keyword>
<name>A0ABR0SQC3_9HYPO</name>
<dbReference type="SUPFAM" id="SSF81665">
    <property type="entry name" value="Calcium ATPase, transmembrane domain M"/>
    <property type="match status" value="1"/>
</dbReference>
<feature type="transmembrane region" description="Helical" evidence="13">
    <location>
        <begin position="569"/>
        <end position="589"/>
    </location>
</feature>
<dbReference type="Gene3D" id="3.40.1110.10">
    <property type="entry name" value="Calcium-transporting ATPase, cytoplasmic domain N"/>
    <property type="match status" value="2"/>
</dbReference>
<dbReference type="Pfam" id="PF13246">
    <property type="entry name" value="Cation_ATPase"/>
    <property type="match status" value="1"/>
</dbReference>
<feature type="transmembrane region" description="Helical" evidence="13">
    <location>
        <begin position="1463"/>
        <end position="1483"/>
    </location>
</feature>
<keyword evidence="18" id="KW-1185">Reference proteome</keyword>
<comment type="subcellular location">
    <subcellularLocation>
        <location evidence="1 13">Membrane</location>
        <topology evidence="1 13">Multi-pass membrane protein</topology>
    </subcellularLocation>
</comment>
<evidence type="ECO:0000256" key="2">
    <source>
        <dbReference type="ARBA" id="ARBA00008109"/>
    </source>
</evidence>
<organism evidence="17 18">
    <name type="scientific">Cladobotryum mycophilum</name>
    <dbReference type="NCBI Taxonomy" id="491253"/>
    <lineage>
        <taxon>Eukaryota</taxon>
        <taxon>Fungi</taxon>
        <taxon>Dikarya</taxon>
        <taxon>Ascomycota</taxon>
        <taxon>Pezizomycotina</taxon>
        <taxon>Sordariomycetes</taxon>
        <taxon>Hypocreomycetidae</taxon>
        <taxon>Hypocreales</taxon>
        <taxon>Hypocreaceae</taxon>
        <taxon>Cladobotryum</taxon>
    </lineage>
</organism>
<evidence type="ECO:0000256" key="7">
    <source>
        <dbReference type="ARBA" id="ARBA00022842"/>
    </source>
</evidence>
<accession>A0ABR0SQC3</accession>
<dbReference type="InterPro" id="IPR023214">
    <property type="entry name" value="HAD_sf"/>
</dbReference>
<dbReference type="PANTHER" id="PTHR24092">
    <property type="entry name" value="PROBABLE PHOSPHOLIPID-TRANSPORTING ATPASE"/>
    <property type="match status" value="1"/>
</dbReference>
<dbReference type="SFLD" id="SFLDS00003">
    <property type="entry name" value="Haloacid_Dehalogenase"/>
    <property type="match status" value="1"/>
</dbReference>
<evidence type="ECO:0000256" key="14">
    <source>
        <dbReference type="SAM" id="MobiDB-lite"/>
    </source>
</evidence>
<keyword evidence="4" id="KW-0479">Metal-binding</keyword>
<dbReference type="InterPro" id="IPR023298">
    <property type="entry name" value="ATPase_P-typ_TM_dom_sf"/>
</dbReference>
<dbReference type="SUPFAM" id="SSF81653">
    <property type="entry name" value="Calcium ATPase, transduction domain A"/>
    <property type="match status" value="1"/>
</dbReference>
<dbReference type="InterPro" id="IPR032631">
    <property type="entry name" value="P-type_ATPase_N"/>
</dbReference>
<dbReference type="Gene3D" id="3.40.50.1000">
    <property type="entry name" value="HAD superfamily/HAD-like"/>
    <property type="match status" value="1"/>
</dbReference>
<feature type="transmembrane region" description="Helical" evidence="13">
    <location>
        <begin position="1305"/>
        <end position="1328"/>
    </location>
</feature>
<feature type="transmembrane region" description="Helical" evidence="13">
    <location>
        <begin position="1355"/>
        <end position="1377"/>
    </location>
</feature>
<evidence type="ECO:0000256" key="4">
    <source>
        <dbReference type="ARBA" id="ARBA00022723"/>
    </source>
</evidence>
<dbReference type="InterPro" id="IPR032630">
    <property type="entry name" value="P_typ_ATPase_c"/>
</dbReference>
<dbReference type="NCBIfam" id="TIGR01494">
    <property type="entry name" value="ATPase_P-type"/>
    <property type="match status" value="1"/>
</dbReference>
<dbReference type="InterPro" id="IPR036412">
    <property type="entry name" value="HAD-like_sf"/>
</dbReference>
<dbReference type="Pfam" id="PF00702">
    <property type="entry name" value="Hydrolase"/>
    <property type="match status" value="1"/>
</dbReference>
<evidence type="ECO:0000256" key="11">
    <source>
        <dbReference type="ARBA" id="ARBA00034036"/>
    </source>
</evidence>
<reference evidence="17 18" key="1">
    <citation type="submission" date="2024-01" db="EMBL/GenBank/DDBJ databases">
        <title>Complete genome of Cladobotryum mycophilum ATHUM6906.</title>
        <authorList>
            <person name="Christinaki A.C."/>
            <person name="Myridakis A.I."/>
            <person name="Kouvelis V.N."/>
        </authorList>
    </citation>
    <scope>NUCLEOTIDE SEQUENCE [LARGE SCALE GENOMIC DNA]</scope>
    <source>
        <strain evidence="17 18">ATHUM6906</strain>
    </source>
</reference>
<gene>
    <name evidence="17" type="ORF">PT974_07359</name>
</gene>
<feature type="compositionally biased region" description="Basic and acidic residues" evidence="14">
    <location>
        <begin position="672"/>
        <end position="685"/>
    </location>
</feature>
<keyword evidence="3 13" id="KW-0812">Transmembrane</keyword>
<evidence type="ECO:0000256" key="1">
    <source>
        <dbReference type="ARBA" id="ARBA00004141"/>
    </source>
</evidence>
<dbReference type="InterPro" id="IPR018303">
    <property type="entry name" value="ATPase_P-typ_P_site"/>
</dbReference>
<evidence type="ECO:0000256" key="12">
    <source>
        <dbReference type="ARBA" id="ARBA00049128"/>
    </source>
</evidence>
<feature type="domain" description="P-type ATPase C-terminal" evidence="16">
    <location>
        <begin position="1244"/>
        <end position="1493"/>
    </location>
</feature>
<feature type="region of interest" description="Disordered" evidence="14">
    <location>
        <begin position="667"/>
        <end position="688"/>
    </location>
</feature>
<evidence type="ECO:0000256" key="10">
    <source>
        <dbReference type="ARBA" id="ARBA00023136"/>
    </source>
</evidence>
<evidence type="ECO:0000259" key="16">
    <source>
        <dbReference type="Pfam" id="PF16212"/>
    </source>
</evidence>
<dbReference type="SUPFAM" id="SSF56784">
    <property type="entry name" value="HAD-like"/>
    <property type="match status" value="1"/>
</dbReference>
<feature type="transmembrane region" description="Helical" evidence="13">
    <location>
        <begin position="1389"/>
        <end position="1406"/>
    </location>
</feature>
<keyword evidence="7 13" id="KW-0460">Magnesium</keyword>
<dbReference type="Pfam" id="PF16212">
    <property type="entry name" value="PhoLip_ATPase_C"/>
    <property type="match status" value="1"/>
</dbReference>
<evidence type="ECO:0000313" key="17">
    <source>
        <dbReference type="EMBL" id="KAK5993921.1"/>
    </source>
</evidence>
<evidence type="ECO:0000256" key="13">
    <source>
        <dbReference type="RuleBase" id="RU362033"/>
    </source>
</evidence>